<gene>
    <name evidence="1" type="ORF">F2Q68_00013778</name>
</gene>
<evidence type="ECO:0000313" key="2">
    <source>
        <dbReference type="Proteomes" id="UP000712281"/>
    </source>
</evidence>
<dbReference type="AlphaFoldDB" id="A0A8S9HPM1"/>
<reference evidence="1" key="1">
    <citation type="submission" date="2019-12" db="EMBL/GenBank/DDBJ databases">
        <title>Genome sequencing and annotation of Brassica cretica.</title>
        <authorList>
            <person name="Studholme D.J."/>
            <person name="Sarris P.F."/>
        </authorList>
    </citation>
    <scope>NUCLEOTIDE SEQUENCE</scope>
    <source>
        <strain evidence="1">PFS-001/15</strain>
        <tissue evidence="1">Leaf</tissue>
    </source>
</reference>
<dbReference type="EMBL" id="QGKW02001940">
    <property type="protein sequence ID" value="KAF2560109.1"/>
    <property type="molecule type" value="Genomic_DNA"/>
</dbReference>
<sequence length="60" mass="7019">MSFEIERSRERELGSSWVRDQELGSRESWVRSGFEIEIRERAGEEKTQVYGSVEGCVCVY</sequence>
<accession>A0A8S9HPM1</accession>
<dbReference type="Proteomes" id="UP000712281">
    <property type="component" value="Unassembled WGS sequence"/>
</dbReference>
<evidence type="ECO:0000313" key="1">
    <source>
        <dbReference type="EMBL" id="KAF2560109.1"/>
    </source>
</evidence>
<comment type="caution">
    <text evidence="1">The sequence shown here is derived from an EMBL/GenBank/DDBJ whole genome shotgun (WGS) entry which is preliminary data.</text>
</comment>
<name>A0A8S9HPM1_BRACR</name>
<proteinExistence type="predicted"/>
<organism evidence="1 2">
    <name type="scientific">Brassica cretica</name>
    <name type="common">Mustard</name>
    <dbReference type="NCBI Taxonomy" id="69181"/>
    <lineage>
        <taxon>Eukaryota</taxon>
        <taxon>Viridiplantae</taxon>
        <taxon>Streptophyta</taxon>
        <taxon>Embryophyta</taxon>
        <taxon>Tracheophyta</taxon>
        <taxon>Spermatophyta</taxon>
        <taxon>Magnoliopsida</taxon>
        <taxon>eudicotyledons</taxon>
        <taxon>Gunneridae</taxon>
        <taxon>Pentapetalae</taxon>
        <taxon>rosids</taxon>
        <taxon>malvids</taxon>
        <taxon>Brassicales</taxon>
        <taxon>Brassicaceae</taxon>
        <taxon>Brassiceae</taxon>
        <taxon>Brassica</taxon>
    </lineage>
</organism>
<protein>
    <submittedName>
        <fullName evidence="1">Uncharacterized protein</fullName>
    </submittedName>
</protein>